<dbReference type="GO" id="GO:0071885">
    <property type="term" value="F:N-terminal protein N-methyltransferase activity"/>
    <property type="evidence" value="ECO:0007669"/>
    <property type="project" value="UniProtKB-EC"/>
</dbReference>
<dbReference type="Proteomes" id="UP000038045">
    <property type="component" value="Unplaced"/>
</dbReference>
<accession>A0A0N5A6I1</accession>
<keyword evidence="4 11" id="KW-0949">S-adenosyl-L-methionine</keyword>
<sequence length="225" mass="26212">MDPTTKETNELYEKSASYWAGVNSTVDGMLGGFERLHDPDVQDSKKLITYLRSKKLFKQMDRALDCGAGIGRVTKHTLIPYFKTVDMVDVTDSFIENSKKYMGDSEHKIGNRFICGLQNFEPNENYYDCIWVQWVTGYLTDGDFVKFFKRCKNGLRDGGLIVLKDNITKSEEPLFDEEDNSWTRSREYIRNLLKDSDLDIIEDKKQLNFPKGMYEVRMFVMKPKI</sequence>
<dbReference type="GO" id="GO:0005737">
    <property type="term" value="C:cytoplasm"/>
    <property type="evidence" value="ECO:0007669"/>
    <property type="project" value="TreeGrafter"/>
</dbReference>
<evidence type="ECO:0000256" key="7">
    <source>
        <dbReference type="ARBA" id="ARBA00043129"/>
    </source>
</evidence>
<evidence type="ECO:0000256" key="5">
    <source>
        <dbReference type="ARBA" id="ARBA00039112"/>
    </source>
</evidence>
<dbReference type="SUPFAM" id="SSF53335">
    <property type="entry name" value="S-adenosyl-L-methionine-dependent methyltransferases"/>
    <property type="match status" value="1"/>
</dbReference>
<dbReference type="WBParaSite" id="PTRK_0001760400.1">
    <property type="protein sequence ID" value="PTRK_0001760400.1"/>
    <property type="gene ID" value="PTRK_0001760400"/>
</dbReference>
<dbReference type="PANTHER" id="PTHR12753:SF0">
    <property type="entry name" value="ALPHA N-TERMINAL PROTEIN METHYLTRANSFERASE 1"/>
    <property type="match status" value="1"/>
</dbReference>
<feature type="binding site" evidence="11">
    <location>
        <begin position="117"/>
        <end position="118"/>
    </location>
    <ligand>
        <name>S-adenosyl-L-methionine</name>
        <dbReference type="ChEBI" id="CHEBI:59789"/>
    </ligand>
</feature>
<evidence type="ECO:0000256" key="8">
    <source>
        <dbReference type="ARBA" id="ARBA00047306"/>
    </source>
</evidence>
<reference evidence="13" key="1">
    <citation type="submission" date="2017-02" db="UniProtKB">
        <authorList>
            <consortium name="WormBaseParasite"/>
        </authorList>
    </citation>
    <scope>IDENTIFICATION</scope>
</reference>
<dbReference type="EC" id="2.1.1.244" evidence="5"/>
<protein>
    <recommendedName>
        <fullName evidence="6">Alpha N-terminal protein methyltransferase 1</fullName>
        <ecNumber evidence="5">2.1.1.244</ecNumber>
    </recommendedName>
    <alternativeName>
        <fullName evidence="7">X-Pro-Lys N-terminal protein methyltransferase 1</fullName>
    </alternativeName>
</protein>
<evidence type="ECO:0000256" key="9">
    <source>
        <dbReference type="ARBA" id="ARBA00047885"/>
    </source>
</evidence>
<name>A0A0N5A6I1_PARTI</name>
<evidence type="ECO:0000256" key="6">
    <source>
        <dbReference type="ARBA" id="ARBA00039449"/>
    </source>
</evidence>
<evidence type="ECO:0000256" key="1">
    <source>
        <dbReference type="ARBA" id="ARBA00009059"/>
    </source>
</evidence>
<dbReference type="PIRSF" id="PIRSF016958">
    <property type="entry name" value="DUF858_MeTrfase_lik"/>
    <property type="match status" value="1"/>
</dbReference>
<dbReference type="InterPro" id="IPR008576">
    <property type="entry name" value="MeTrfase_NTM1"/>
</dbReference>
<evidence type="ECO:0000256" key="3">
    <source>
        <dbReference type="ARBA" id="ARBA00022679"/>
    </source>
</evidence>
<evidence type="ECO:0000256" key="4">
    <source>
        <dbReference type="ARBA" id="ARBA00022691"/>
    </source>
</evidence>
<keyword evidence="12" id="KW-1185">Reference proteome</keyword>
<dbReference type="Gene3D" id="3.40.50.150">
    <property type="entry name" value="Vaccinia Virus protein VP39"/>
    <property type="match status" value="1"/>
</dbReference>
<comment type="similarity">
    <text evidence="1">Belongs to the methyltransferase superfamily. NTM1 family.</text>
</comment>
<dbReference type="AlphaFoldDB" id="A0A0N5A6I1"/>
<keyword evidence="3" id="KW-0808">Transferase</keyword>
<evidence type="ECO:0000256" key="10">
    <source>
        <dbReference type="ARBA" id="ARBA00048167"/>
    </source>
</evidence>
<keyword evidence="2" id="KW-0489">Methyltransferase</keyword>
<dbReference type="PANTHER" id="PTHR12753">
    <property type="entry name" value="AD-003 - RELATED"/>
    <property type="match status" value="1"/>
</dbReference>
<feature type="binding site" evidence="11">
    <location>
        <position position="133"/>
    </location>
    <ligand>
        <name>S-adenosyl-L-methionine</name>
        <dbReference type="ChEBI" id="CHEBI:59789"/>
    </ligand>
</feature>
<feature type="binding site" evidence="11">
    <location>
        <begin position="89"/>
        <end position="91"/>
    </location>
    <ligand>
        <name>S-adenosyl-L-methionine</name>
        <dbReference type="ChEBI" id="CHEBI:59789"/>
    </ligand>
</feature>
<evidence type="ECO:0000313" key="12">
    <source>
        <dbReference type="Proteomes" id="UP000038045"/>
    </source>
</evidence>
<evidence type="ECO:0000313" key="13">
    <source>
        <dbReference type="WBParaSite" id="PTRK_0001760400.1"/>
    </source>
</evidence>
<feature type="binding site" evidence="11">
    <location>
        <position position="72"/>
    </location>
    <ligand>
        <name>S-adenosyl-L-methionine</name>
        <dbReference type="ChEBI" id="CHEBI:59789"/>
    </ligand>
</feature>
<evidence type="ECO:0000256" key="2">
    <source>
        <dbReference type="ARBA" id="ARBA00022603"/>
    </source>
</evidence>
<dbReference type="GO" id="GO:0032259">
    <property type="term" value="P:methylation"/>
    <property type="evidence" value="ECO:0007669"/>
    <property type="project" value="UniProtKB-KW"/>
</dbReference>
<dbReference type="InterPro" id="IPR029063">
    <property type="entry name" value="SAM-dependent_MTases_sf"/>
</dbReference>
<proteinExistence type="inferred from homology"/>
<dbReference type="STRING" id="131310.A0A0N5A6I1"/>
<comment type="catalytic activity">
    <reaction evidence="9">
        <text>N-terminal L-prolyl-L-prolyl-L-lysyl-[protein] + 2 S-adenosyl-L-methionine = N-terminal N,N-dimethyl-L-prolyl-L-prolyl-L-lysyl-[protein] + 2 S-adenosyl-L-homocysteine + 2 H(+)</text>
        <dbReference type="Rhea" id="RHEA:54736"/>
        <dbReference type="Rhea" id="RHEA-COMP:13787"/>
        <dbReference type="Rhea" id="RHEA-COMP:13974"/>
        <dbReference type="ChEBI" id="CHEBI:15378"/>
        <dbReference type="ChEBI" id="CHEBI:57856"/>
        <dbReference type="ChEBI" id="CHEBI:59789"/>
        <dbReference type="ChEBI" id="CHEBI:138059"/>
        <dbReference type="ChEBI" id="CHEBI:138318"/>
        <dbReference type="EC" id="2.1.1.244"/>
    </reaction>
</comment>
<feature type="binding site" evidence="11">
    <location>
        <position position="67"/>
    </location>
    <ligand>
        <name>S-adenosyl-L-methionine</name>
        <dbReference type="ChEBI" id="CHEBI:59789"/>
    </ligand>
</feature>
<dbReference type="CDD" id="cd02440">
    <property type="entry name" value="AdoMet_MTases"/>
    <property type="match status" value="1"/>
</dbReference>
<dbReference type="Pfam" id="PF05891">
    <property type="entry name" value="Methyltransf_PK"/>
    <property type="match status" value="1"/>
</dbReference>
<comment type="catalytic activity">
    <reaction evidence="8">
        <text>N-terminal L-seryl-L-prolyl-L-lysyl-[protein] + 3 S-adenosyl-L-methionine = N-terminal N,N,N-trimethyl-L-seryl-L-prolyl-L-lysyl-[protein] + 3 S-adenosyl-L-homocysteine + 3 H(+)</text>
        <dbReference type="Rhea" id="RHEA:54724"/>
        <dbReference type="Rhea" id="RHEA-COMP:13789"/>
        <dbReference type="Rhea" id="RHEA-COMP:13973"/>
        <dbReference type="ChEBI" id="CHEBI:15378"/>
        <dbReference type="ChEBI" id="CHEBI:57856"/>
        <dbReference type="ChEBI" id="CHEBI:59789"/>
        <dbReference type="ChEBI" id="CHEBI:138061"/>
        <dbReference type="ChEBI" id="CHEBI:138317"/>
        <dbReference type="EC" id="2.1.1.244"/>
    </reaction>
</comment>
<dbReference type="FunFam" id="3.40.50.150:FF:000025">
    <property type="entry name" value="N-terminal Xaa-Pro-Lys N-methyltransferase 1"/>
    <property type="match status" value="1"/>
</dbReference>
<evidence type="ECO:0000256" key="11">
    <source>
        <dbReference type="PIRSR" id="PIRSR016958-1"/>
    </source>
</evidence>
<comment type="catalytic activity">
    <reaction evidence="10">
        <text>N-terminal L-alanyl-L-prolyl-L-lysyl-[protein] + 3 S-adenosyl-L-methionine = N-terminal N,N,N-trimethyl-L-alanyl-L-prolyl-L-lysyl-[protein] + 3 S-adenosyl-L-homocysteine + 3 H(+)</text>
        <dbReference type="Rhea" id="RHEA:54712"/>
        <dbReference type="Rhea" id="RHEA-COMP:13785"/>
        <dbReference type="Rhea" id="RHEA-COMP:13971"/>
        <dbReference type="ChEBI" id="CHEBI:15378"/>
        <dbReference type="ChEBI" id="CHEBI:57856"/>
        <dbReference type="ChEBI" id="CHEBI:59789"/>
        <dbReference type="ChEBI" id="CHEBI:138057"/>
        <dbReference type="ChEBI" id="CHEBI:138315"/>
        <dbReference type="EC" id="2.1.1.244"/>
    </reaction>
</comment>
<organism evidence="12 13">
    <name type="scientific">Parastrongyloides trichosuri</name>
    <name type="common">Possum-specific nematode worm</name>
    <dbReference type="NCBI Taxonomy" id="131310"/>
    <lineage>
        <taxon>Eukaryota</taxon>
        <taxon>Metazoa</taxon>
        <taxon>Ecdysozoa</taxon>
        <taxon>Nematoda</taxon>
        <taxon>Chromadorea</taxon>
        <taxon>Rhabditida</taxon>
        <taxon>Tylenchina</taxon>
        <taxon>Panagrolaimomorpha</taxon>
        <taxon>Strongyloidoidea</taxon>
        <taxon>Strongyloididae</taxon>
        <taxon>Parastrongyloides</taxon>
    </lineage>
</organism>